<organism evidence="1">
    <name type="scientific">marine sediment metagenome</name>
    <dbReference type="NCBI Taxonomy" id="412755"/>
    <lineage>
        <taxon>unclassified sequences</taxon>
        <taxon>metagenomes</taxon>
        <taxon>ecological metagenomes</taxon>
    </lineage>
</organism>
<comment type="caution">
    <text evidence="1">The sequence shown here is derived from an EMBL/GenBank/DDBJ whole genome shotgun (WGS) entry which is preliminary data.</text>
</comment>
<dbReference type="Gene3D" id="3.20.20.150">
    <property type="entry name" value="Divalent-metal-dependent TIM barrel enzymes"/>
    <property type="match status" value="1"/>
</dbReference>
<dbReference type="InterPro" id="IPR036237">
    <property type="entry name" value="Xyl_isomerase-like_sf"/>
</dbReference>
<reference evidence="1" key="1">
    <citation type="journal article" date="2014" name="Front. Microbiol.">
        <title>High frequency of phylogenetically diverse reductive dehalogenase-homologous genes in deep subseafloor sedimentary metagenomes.</title>
        <authorList>
            <person name="Kawai M."/>
            <person name="Futagami T."/>
            <person name="Toyoda A."/>
            <person name="Takaki Y."/>
            <person name="Nishi S."/>
            <person name="Hori S."/>
            <person name="Arai W."/>
            <person name="Tsubouchi T."/>
            <person name="Morono Y."/>
            <person name="Uchiyama I."/>
            <person name="Ito T."/>
            <person name="Fujiyama A."/>
            <person name="Inagaki F."/>
            <person name="Takami H."/>
        </authorList>
    </citation>
    <scope>NUCLEOTIDE SEQUENCE</scope>
    <source>
        <strain evidence="1">Expedition CK06-06</strain>
    </source>
</reference>
<dbReference type="SUPFAM" id="SSF51658">
    <property type="entry name" value="Xylose isomerase-like"/>
    <property type="match status" value="1"/>
</dbReference>
<protein>
    <recommendedName>
        <fullName evidence="2">Xylose isomerase-like TIM barrel domain-containing protein</fullName>
    </recommendedName>
</protein>
<feature type="non-terminal residue" evidence="1">
    <location>
        <position position="94"/>
    </location>
</feature>
<accession>X1DAD8</accession>
<evidence type="ECO:0008006" key="2">
    <source>
        <dbReference type="Google" id="ProtNLM"/>
    </source>
</evidence>
<dbReference type="EMBL" id="BART01028176">
    <property type="protein sequence ID" value="GAH02004.1"/>
    <property type="molecule type" value="Genomic_DNA"/>
</dbReference>
<proteinExistence type="predicted"/>
<name>X1DAD8_9ZZZZ</name>
<dbReference type="AlphaFoldDB" id="X1DAD8"/>
<sequence>MKITYSISNWIYGEEPLETQFKRLQKFRYDAIELMVADPDEFDIGQAKKYMEEYALPCSSICTMVSWIPDKNKRRNLIDNDPEVRQRTMDYLKG</sequence>
<gene>
    <name evidence="1" type="ORF">S01H4_49750</name>
</gene>
<evidence type="ECO:0000313" key="1">
    <source>
        <dbReference type="EMBL" id="GAH02004.1"/>
    </source>
</evidence>